<dbReference type="Proteomes" id="UP001500902">
    <property type="component" value="Unassembled WGS sequence"/>
</dbReference>
<evidence type="ECO:0000259" key="5">
    <source>
        <dbReference type="PROSITE" id="PS50893"/>
    </source>
</evidence>
<feature type="domain" description="ABC transporter" evidence="5">
    <location>
        <begin position="3"/>
        <end position="228"/>
    </location>
</feature>
<dbReference type="InterPro" id="IPR003439">
    <property type="entry name" value="ABC_transporter-like_ATP-bd"/>
</dbReference>
<comment type="caution">
    <text evidence="6">The sequence shown here is derived from an EMBL/GenBank/DDBJ whole genome shotgun (WGS) entry which is preliminary data.</text>
</comment>
<dbReference type="SMART" id="SM00382">
    <property type="entry name" value="AAA"/>
    <property type="match status" value="1"/>
</dbReference>
<evidence type="ECO:0000256" key="1">
    <source>
        <dbReference type="ARBA" id="ARBA00005417"/>
    </source>
</evidence>
<dbReference type="EMBL" id="BAAAZP010000222">
    <property type="protein sequence ID" value="GAA3713602.1"/>
    <property type="molecule type" value="Genomic_DNA"/>
</dbReference>
<keyword evidence="7" id="KW-1185">Reference proteome</keyword>
<dbReference type="PANTHER" id="PTHR43335">
    <property type="entry name" value="ABC TRANSPORTER, ATP-BINDING PROTEIN"/>
    <property type="match status" value="1"/>
</dbReference>
<comment type="similarity">
    <text evidence="1">Belongs to the ABC transporter superfamily.</text>
</comment>
<dbReference type="InterPro" id="IPR003593">
    <property type="entry name" value="AAA+_ATPase"/>
</dbReference>
<accession>A0ABP7E2Z0</accession>
<evidence type="ECO:0000256" key="4">
    <source>
        <dbReference type="ARBA" id="ARBA00022840"/>
    </source>
</evidence>
<sequence length="290" mass="30589">MSVEVRGLTKAFGPVSAVTDLSFEVGDGTVTGFLGPNGAGKTTTMRMMLGLIAPNSGTATIDGRRYADLPRPSATVGAVLDGSGFHPDHTALHHLRVYARMGRYGNARATQVAELTGVSSFADRATRTLSTGMRQRLSLATALLGDPRVLLLDEPSNGLDPEGIAWLRTFLRDLAAEGRTILVSSHVLSEIGQTADHVVVIRQGRLVATGPTSELSGAAAVLVRSPQADQLRSHLRVPADVLGPDTLRIHGMTTAEVATAAAAHGIALYEITLERPTLEQAFLNLIGDDQ</sequence>
<evidence type="ECO:0000313" key="7">
    <source>
        <dbReference type="Proteomes" id="UP001500902"/>
    </source>
</evidence>
<keyword evidence="3" id="KW-0547">Nucleotide-binding</keyword>
<reference evidence="7" key="1">
    <citation type="journal article" date="2019" name="Int. J. Syst. Evol. Microbiol.">
        <title>The Global Catalogue of Microorganisms (GCM) 10K type strain sequencing project: providing services to taxonomists for standard genome sequencing and annotation.</title>
        <authorList>
            <consortium name="The Broad Institute Genomics Platform"/>
            <consortium name="The Broad Institute Genome Sequencing Center for Infectious Disease"/>
            <person name="Wu L."/>
            <person name="Ma J."/>
        </authorList>
    </citation>
    <scope>NUCLEOTIDE SEQUENCE [LARGE SCALE GENOMIC DNA]</scope>
    <source>
        <strain evidence="7">JCM 16904</strain>
    </source>
</reference>
<dbReference type="Gene3D" id="3.40.50.300">
    <property type="entry name" value="P-loop containing nucleotide triphosphate hydrolases"/>
    <property type="match status" value="1"/>
</dbReference>
<dbReference type="PANTHER" id="PTHR43335:SF4">
    <property type="entry name" value="ABC TRANSPORTER, ATP-BINDING PROTEIN"/>
    <property type="match status" value="1"/>
</dbReference>
<dbReference type="Pfam" id="PF00005">
    <property type="entry name" value="ABC_tran"/>
    <property type="match status" value="1"/>
</dbReference>
<organism evidence="6 7">
    <name type="scientific">Nonomuraea antimicrobica</name>
    <dbReference type="NCBI Taxonomy" id="561173"/>
    <lineage>
        <taxon>Bacteria</taxon>
        <taxon>Bacillati</taxon>
        <taxon>Actinomycetota</taxon>
        <taxon>Actinomycetes</taxon>
        <taxon>Streptosporangiales</taxon>
        <taxon>Streptosporangiaceae</taxon>
        <taxon>Nonomuraea</taxon>
    </lineage>
</organism>
<keyword evidence="4 6" id="KW-0067">ATP-binding</keyword>
<proteinExistence type="inferred from homology"/>
<dbReference type="PROSITE" id="PS50893">
    <property type="entry name" value="ABC_TRANSPORTER_2"/>
    <property type="match status" value="1"/>
</dbReference>
<dbReference type="GO" id="GO:0005524">
    <property type="term" value="F:ATP binding"/>
    <property type="evidence" value="ECO:0007669"/>
    <property type="project" value="UniProtKB-KW"/>
</dbReference>
<gene>
    <name evidence="6" type="ORF">GCM10022224_093930</name>
</gene>
<evidence type="ECO:0000313" key="6">
    <source>
        <dbReference type="EMBL" id="GAA3713602.1"/>
    </source>
</evidence>
<dbReference type="SUPFAM" id="SSF52540">
    <property type="entry name" value="P-loop containing nucleoside triphosphate hydrolases"/>
    <property type="match status" value="1"/>
</dbReference>
<evidence type="ECO:0000256" key="3">
    <source>
        <dbReference type="ARBA" id="ARBA00022741"/>
    </source>
</evidence>
<name>A0ABP7E2Z0_9ACTN</name>
<protein>
    <submittedName>
        <fullName evidence="6">ABC transporter ATP-binding protein</fullName>
    </submittedName>
</protein>
<dbReference type="RefSeq" id="WP_344894735.1">
    <property type="nucleotide sequence ID" value="NZ_BAAAZP010000222.1"/>
</dbReference>
<evidence type="ECO:0000256" key="2">
    <source>
        <dbReference type="ARBA" id="ARBA00022448"/>
    </source>
</evidence>
<keyword evidence="2" id="KW-0813">Transport</keyword>
<dbReference type="InterPro" id="IPR027417">
    <property type="entry name" value="P-loop_NTPase"/>
</dbReference>